<evidence type="ECO:0000313" key="2">
    <source>
        <dbReference type="Proteomes" id="UP000538292"/>
    </source>
</evidence>
<protein>
    <submittedName>
        <fullName evidence="1">Uncharacterized protein</fullName>
    </submittedName>
</protein>
<keyword evidence="2" id="KW-1185">Reference proteome</keyword>
<dbReference type="EMBL" id="JACEOL010000019">
    <property type="protein sequence ID" value="MBA4601906.1"/>
    <property type="molecule type" value="Genomic_DNA"/>
</dbReference>
<dbReference type="RefSeq" id="WP_181738885.1">
    <property type="nucleotide sequence ID" value="NZ_JACEOL010000019.1"/>
</dbReference>
<evidence type="ECO:0000313" key="1">
    <source>
        <dbReference type="EMBL" id="MBA4601906.1"/>
    </source>
</evidence>
<sequence length="69" mass="7957">MEKGETWYGRNGTPYEGVKATIDRITARKVSISYDRIVHVDGSLVCGQTMYRGEFQRMFDPVQQLELDL</sequence>
<proteinExistence type="predicted"/>
<name>A0A7W1XRL4_9BACL</name>
<organism evidence="1 2">
    <name type="scientific">Thermoactinomyces mirandus</name>
    <dbReference type="NCBI Taxonomy" id="2756294"/>
    <lineage>
        <taxon>Bacteria</taxon>
        <taxon>Bacillati</taxon>
        <taxon>Bacillota</taxon>
        <taxon>Bacilli</taxon>
        <taxon>Bacillales</taxon>
        <taxon>Thermoactinomycetaceae</taxon>
        <taxon>Thermoactinomyces</taxon>
    </lineage>
</organism>
<accession>A0A7W1XRL4</accession>
<gene>
    <name evidence="1" type="ORF">H2C83_06150</name>
</gene>
<reference evidence="1 2" key="1">
    <citation type="submission" date="2020-07" db="EMBL/GenBank/DDBJ databases">
        <title>Thermoactinomyces phylogeny.</title>
        <authorList>
            <person name="Dunlap C."/>
        </authorList>
    </citation>
    <scope>NUCLEOTIDE SEQUENCE [LARGE SCALE GENOMIC DNA]</scope>
    <source>
        <strain evidence="1 2">AMNI-1</strain>
    </source>
</reference>
<dbReference type="Proteomes" id="UP000538292">
    <property type="component" value="Unassembled WGS sequence"/>
</dbReference>
<dbReference type="AlphaFoldDB" id="A0A7W1XRL4"/>
<comment type="caution">
    <text evidence="1">The sequence shown here is derived from an EMBL/GenBank/DDBJ whole genome shotgun (WGS) entry which is preliminary data.</text>
</comment>